<evidence type="ECO:0000256" key="1">
    <source>
        <dbReference type="SAM" id="MobiDB-lite"/>
    </source>
</evidence>
<protein>
    <submittedName>
        <fullName evidence="2">Uncharacterized protein</fullName>
    </submittedName>
</protein>
<evidence type="ECO:0000313" key="3">
    <source>
        <dbReference type="Proteomes" id="UP000772434"/>
    </source>
</evidence>
<dbReference type="OrthoDB" id="2989856at2759"/>
<feature type="region of interest" description="Disordered" evidence="1">
    <location>
        <begin position="74"/>
        <end position="95"/>
    </location>
</feature>
<dbReference type="AlphaFoldDB" id="A0A9P5PY09"/>
<evidence type="ECO:0000313" key="2">
    <source>
        <dbReference type="EMBL" id="KAF9071167.1"/>
    </source>
</evidence>
<accession>A0A9P5PY09</accession>
<proteinExistence type="predicted"/>
<reference evidence="2" key="1">
    <citation type="submission" date="2020-11" db="EMBL/GenBank/DDBJ databases">
        <authorList>
            <consortium name="DOE Joint Genome Institute"/>
            <person name="Ahrendt S."/>
            <person name="Riley R."/>
            <person name="Andreopoulos W."/>
            <person name="Labutti K."/>
            <person name="Pangilinan J."/>
            <person name="Ruiz-Duenas F.J."/>
            <person name="Barrasa J.M."/>
            <person name="Sanchez-Garcia M."/>
            <person name="Camarero S."/>
            <person name="Miyauchi S."/>
            <person name="Serrano A."/>
            <person name="Linde D."/>
            <person name="Babiker R."/>
            <person name="Drula E."/>
            <person name="Ayuso-Fernandez I."/>
            <person name="Pacheco R."/>
            <person name="Padilla G."/>
            <person name="Ferreira P."/>
            <person name="Barriuso J."/>
            <person name="Kellner H."/>
            <person name="Castanera R."/>
            <person name="Alfaro M."/>
            <person name="Ramirez L."/>
            <person name="Pisabarro A.G."/>
            <person name="Kuo A."/>
            <person name="Tritt A."/>
            <person name="Lipzen A."/>
            <person name="He G."/>
            <person name="Yan M."/>
            <person name="Ng V."/>
            <person name="Cullen D."/>
            <person name="Martin F."/>
            <person name="Rosso M.-N."/>
            <person name="Henrissat B."/>
            <person name="Hibbett D."/>
            <person name="Martinez A.T."/>
            <person name="Grigoriev I.V."/>
        </authorList>
    </citation>
    <scope>NUCLEOTIDE SEQUENCE</scope>
    <source>
        <strain evidence="2">AH 40177</strain>
    </source>
</reference>
<name>A0A9P5PY09_9AGAR</name>
<gene>
    <name evidence="2" type="ORF">BDP27DRAFT_1401541</name>
</gene>
<dbReference type="EMBL" id="JADNRY010000034">
    <property type="protein sequence ID" value="KAF9071167.1"/>
    <property type="molecule type" value="Genomic_DNA"/>
</dbReference>
<organism evidence="2 3">
    <name type="scientific">Rhodocollybia butyracea</name>
    <dbReference type="NCBI Taxonomy" id="206335"/>
    <lineage>
        <taxon>Eukaryota</taxon>
        <taxon>Fungi</taxon>
        <taxon>Dikarya</taxon>
        <taxon>Basidiomycota</taxon>
        <taxon>Agaricomycotina</taxon>
        <taxon>Agaricomycetes</taxon>
        <taxon>Agaricomycetidae</taxon>
        <taxon>Agaricales</taxon>
        <taxon>Marasmiineae</taxon>
        <taxon>Omphalotaceae</taxon>
        <taxon>Rhodocollybia</taxon>
    </lineage>
</organism>
<dbReference type="Proteomes" id="UP000772434">
    <property type="component" value="Unassembled WGS sequence"/>
</dbReference>
<comment type="caution">
    <text evidence="2">The sequence shown here is derived from an EMBL/GenBank/DDBJ whole genome shotgun (WGS) entry which is preliminary data.</text>
</comment>
<sequence>MIDDACCLVLAGLAIEESTVVMPIWAEDLVESNKVFKERISDSLHDDVTPWETSHVCIGTVTLNSSHPVSNVMSTQISPRRLPPDQTPPRRDRTGCGEYRSVISAQWKGPFGGLNTNYSYELLPSAVHGMDGKFNLVAEWNKPHSGHTSEAIIEAARKAMGVDKDATLEATLQWHRFPLTWLAQEEDEKEKLALKGVENIHSSNQPAGVR</sequence>
<keyword evidence="3" id="KW-1185">Reference proteome</keyword>